<dbReference type="Gene3D" id="3.30.900.10">
    <property type="entry name" value="HORMA domain"/>
    <property type="match status" value="1"/>
</dbReference>
<feature type="region of interest" description="Disordered" evidence="6">
    <location>
        <begin position="509"/>
        <end position="560"/>
    </location>
</feature>
<dbReference type="InterPro" id="IPR036570">
    <property type="entry name" value="HORMA_dom_sf"/>
</dbReference>
<dbReference type="GO" id="GO:0005634">
    <property type="term" value="C:nucleus"/>
    <property type="evidence" value="ECO:0007669"/>
    <property type="project" value="UniProtKB-SubCell"/>
</dbReference>
<evidence type="ECO:0000256" key="2">
    <source>
        <dbReference type="ARBA" id="ARBA00004286"/>
    </source>
</evidence>
<comment type="caution">
    <text evidence="8">The sequence shown here is derived from an EMBL/GenBank/DDBJ whole genome shotgun (WGS) entry which is preliminary data.</text>
</comment>
<name>A0AA89C0I0_PINIB</name>
<dbReference type="Proteomes" id="UP001186944">
    <property type="component" value="Unassembled WGS sequence"/>
</dbReference>
<feature type="compositionally biased region" description="Basic and acidic residues" evidence="6">
    <location>
        <begin position="527"/>
        <end position="539"/>
    </location>
</feature>
<dbReference type="PROSITE" id="PS50815">
    <property type="entry name" value="HORMA"/>
    <property type="match status" value="1"/>
</dbReference>
<organism evidence="8 9">
    <name type="scientific">Pinctada imbricata</name>
    <name type="common">Atlantic pearl-oyster</name>
    <name type="synonym">Pinctada martensii</name>
    <dbReference type="NCBI Taxonomy" id="66713"/>
    <lineage>
        <taxon>Eukaryota</taxon>
        <taxon>Metazoa</taxon>
        <taxon>Spiralia</taxon>
        <taxon>Lophotrochozoa</taxon>
        <taxon>Mollusca</taxon>
        <taxon>Bivalvia</taxon>
        <taxon>Autobranchia</taxon>
        <taxon>Pteriomorphia</taxon>
        <taxon>Pterioida</taxon>
        <taxon>Pterioidea</taxon>
        <taxon>Pteriidae</taxon>
        <taxon>Pinctada</taxon>
    </lineage>
</organism>
<reference evidence="8" key="1">
    <citation type="submission" date="2019-08" db="EMBL/GenBank/DDBJ databases">
        <title>The improved chromosome-level genome for the pearl oyster Pinctada fucata martensii using PacBio sequencing and Hi-C.</title>
        <authorList>
            <person name="Zheng Z."/>
        </authorList>
    </citation>
    <scope>NUCLEOTIDE SEQUENCE</scope>
    <source>
        <strain evidence="8">ZZ-2019</strain>
        <tissue evidence="8">Adductor muscle</tissue>
    </source>
</reference>
<evidence type="ECO:0000256" key="1">
    <source>
        <dbReference type="ARBA" id="ARBA00004123"/>
    </source>
</evidence>
<evidence type="ECO:0000256" key="4">
    <source>
        <dbReference type="ARBA" id="ARBA00023242"/>
    </source>
</evidence>
<protein>
    <recommendedName>
        <fullName evidence="7">HORMA domain-containing protein</fullName>
    </recommendedName>
</protein>
<dbReference type="EMBL" id="VSWD01000005">
    <property type="protein sequence ID" value="KAK3103440.1"/>
    <property type="molecule type" value="Genomic_DNA"/>
</dbReference>
<dbReference type="Pfam" id="PF20826">
    <property type="entry name" value="PHD_5"/>
    <property type="match status" value="1"/>
</dbReference>
<keyword evidence="5" id="KW-0469">Meiosis</keyword>
<dbReference type="AlphaFoldDB" id="A0AA89C0I0"/>
<evidence type="ECO:0000259" key="7">
    <source>
        <dbReference type="PROSITE" id="PS50815"/>
    </source>
</evidence>
<dbReference type="InterPro" id="IPR051294">
    <property type="entry name" value="HORMA_MeioticProgression"/>
</dbReference>
<dbReference type="SUPFAM" id="SSF56019">
    <property type="entry name" value="The spindle assembly checkpoint protein mad2"/>
    <property type="match status" value="1"/>
</dbReference>
<feature type="compositionally biased region" description="Basic and acidic residues" evidence="6">
    <location>
        <begin position="300"/>
        <end position="310"/>
    </location>
</feature>
<evidence type="ECO:0000256" key="6">
    <source>
        <dbReference type="SAM" id="MobiDB-lite"/>
    </source>
</evidence>
<dbReference type="SUPFAM" id="SSF57903">
    <property type="entry name" value="FYVE/PHD zinc finger"/>
    <property type="match status" value="1"/>
</dbReference>
<dbReference type="InterPro" id="IPR011011">
    <property type="entry name" value="Znf_FYVE_PHD"/>
</dbReference>
<dbReference type="InterPro" id="IPR003511">
    <property type="entry name" value="HORMA_dom"/>
</dbReference>
<feature type="region of interest" description="Disordered" evidence="6">
    <location>
        <begin position="300"/>
        <end position="341"/>
    </location>
</feature>
<keyword evidence="4" id="KW-0539">Nucleus</keyword>
<evidence type="ECO:0000256" key="3">
    <source>
        <dbReference type="ARBA" id="ARBA00022454"/>
    </source>
</evidence>
<dbReference type="PANTHER" id="PTHR48225:SF7">
    <property type="entry name" value="MEIOSIS-SPECIFIC PROTEIN HOP1"/>
    <property type="match status" value="1"/>
</dbReference>
<comment type="subcellular location">
    <subcellularLocation>
        <location evidence="2">Chromosome</location>
    </subcellularLocation>
    <subcellularLocation>
        <location evidence="1">Nucleus</location>
    </subcellularLocation>
</comment>
<keyword evidence="9" id="KW-1185">Reference proteome</keyword>
<keyword evidence="3" id="KW-0158">Chromosome</keyword>
<dbReference type="InterPro" id="IPR013083">
    <property type="entry name" value="Znf_RING/FYVE/PHD"/>
</dbReference>
<gene>
    <name evidence="8" type="ORF">FSP39_019260</name>
</gene>
<dbReference type="Gene3D" id="3.30.40.10">
    <property type="entry name" value="Zinc/RING finger domain, C3HC4 (zinc finger)"/>
    <property type="match status" value="1"/>
</dbReference>
<sequence>MIMKLARNVSHESRFIPIDFGVKRSKVKFIGLEMANLQCQREKTGSWSSIFPNETVTEQQSALFVKKLLAVAISNIAYLRAIFPEHAFGDRCLDDLNLKILRDDSTCPGACHVIKWVKGCFDALDKKYIYVDPDNPDTIIESYTFKFSYAKDGGIDIYRNEKKISSAYSDNETKKATIRLLRTIIVLTQTLSTLPDDVMMTMKLLYYEDVTPADYEPPGFKPADSDKFTFDVEPANINVGDVSTVLRLKTDKQQFDLKEEPIQGQEDVEKQDDVEMEQVNEAEVEFQEDQSVIDTADCKTADENHDKHPNLDAQVPTECPAVPDEEETQRSNASQGTGEEEFGVRCPCGCNEDDGLMVLCAECKFWQHGVCFLILSENDAPSHHICDVCAQPGVEDREPTDPHLCDLSSVAVQATCIWRRALMAATEMKRILAPNLSKRLGVEMNVATGLVNRLEKENYISNAKKGKRLGKIVNKEKILQEGMKKYLTKSKKTNEKDVEKDENVDKLTEMTSNMELNEEAGIKKTKKDSIPAVHEESKSKSKGTKSTDSVKKSRKRAVSKVDWATEFEVSESQDVVYDVQDLTPSEKRRKKKASVVARAIMV</sequence>
<evidence type="ECO:0000313" key="9">
    <source>
        <dbReference type="Proteomes" id="UP001186944"/>
    </source>
</evidence>
<dbReference type="GO" id="GO:0051321">
    <property type="term" value="P:meiotic cell cycle"/>
    <property type="evidence" value="ECO:0007669"/>
    <property type="project" value="UniProtKB-KW"/>
</dbReference>
<feature type="domain" description="HORMA" evidence="7">
    <location>
        <begin position="59"/>
        <end position="254"/>
    </location>
</feature>
<accession>A0AA89C0I0</accession>
<evidence type="ECO:0000313" key="8">
    <source>
        <dbReference type="EMBL" id="KAK3103440.1"/>
    </source>
</evidence>
<dbReference type="Pfam" id="PF02301">
    <property type="entry name" value="HORMA"/>
    <property type="match status" value="1"/>
</dbReference>
<proteinExistence type="predicted"/>
<dbReference type="GO" id="GO:0005694">
    <property type="term" value="C:chromosome"/>
    <property type="evidence" value="ECO:0007669"/>
    <property type="project" value="UniProtKB-SubCell"/>
</dbReference>
<dbReference type="PANTHER" id="PTHR48225">
    <property type="entry name" value="HORMA DOMAIN-CONTAINING PROTEIN 1"/>
    <property type="match status" value="1"/>
</dbReference>
<evidence type="ECO:0000256" key="5">
    <source>
        <dbReference type="ARBA" id="ARBA00023254"/>
    </source>
</evidence>